<dbReference type="Proteomes" id="UP001066276">
    <property type="component" value="Chromosome 5"/>
</dbReference>
<reference evidence="1" key="1">
    <citation type="journal article" date="2022" name="bioRxiv">
        <title>Sequencing and chromosome-scale assembly of the giantPleurodeles waltlgenome.</title>
        <authorList>
            <person name="Brown T."/>
            <person name="Elewa A."/>
            <person name="Iarovenko S."/>
            <person name="Subramanian E."/>
            <person name="Araus A.J."/>
            <person name="Petzold A."/>
            <person name="Susuki M."/>
            <person name="Suzuki K.-i.T."/>
            <person name="Hayashi T."/>
            <person name="Toyoda A."/>
            <person name="Oliveira C."/>
            <person name="Osipova E."/>
            <person name="Leigh N.D."/>
            <person name="Simon A."/>
            <person name="Yun M.H."/>
        </authorList>
    </citation>
    <scope>NUCLEOTIDE SEQUENCE</scope>
    <source>
        <strain evidence="1">20211129_DDA</strain>
        <tissue evidence="1">Liver</tissue>
    </source>
</reference>
<evidence type="ECO:0000313" key="2">
    <source>
        <dbReference type="Proteomes" id="UP001066276"/>
    </source>
</evidence>
<gene>
    <name evidence="1" type="ORF">NDU88_004894</name>
</gene>
<sequence>MEGQPWARHFDFLCEAAPLRFLASGGRRRVGSAAGRFVAHYDPPLHGATAALFKRNRREGKTARLLSPFSWCTIAPCFSYAAAARRHTHSFLRGGGDRPQSRLGALFHTMRGRASADTGITSRLIYGDRIRIGSAAVLCRLTVFLLAHSTRALPLLPTCCYVTEILSSDAQFGQCTLNVLRSAERACGYSLRALEVECRARARRSD</sequence>
<evidence type="ECO:0000313" key="1">
    <source>
        <dbReference type="EMBL" id="KAJ1152117.1"/>
    </source>
</evidence>
<proteinExistence type="predicted"/>
<keyword evidence="2" id="KW-1185">Reference proteome</keyword>
<protein>
    <submittedName>
        <fullName evidence="1">Uncharacterized protein</fullName>
    </submittedName>
</protein>
<comment type="caution">
    <text evidence="1">The sequence shown here is derived from an EMBL/GenBank/DDBJ whole genome shotgun (WGS) entry which is preliminary data.</text>
</comment>
<name>A0AAV7RKL7_PLEWA</name>
<organism evidence="1 2">
    <name type="scientific">Pleurodeles waltl</name>
    <name type="common">Iberian ribbed newt</name>
    <dbReference type="NCBI Taxonomy" id="8319"/>
    <lineage>
        <taxon>Eukaryota</taxon>
        <taxon>Metazoa</taxon>
        <taxon>Chordata</taxon>
        <taxon>Craniata</taxon>
        <taxon>Vertebrata</taxon>
        <taxon>Euteleostomi</taxon>
        <taxon>Amphibia</taxon>
        <taxon>Batrachia</taxon>
        <taxon>Caudata</taxon>
        <taxon>Salamandroidea</taxon>
        <taxon>Salamandridae</taxon>
        <taxon>Pleurodelinae</taxon>
        <taxon>Pleurodeles</taxon>
    </lineage>
</organism>
<dbReference type="AlphaFoldDB" id="A0AAV7RKL7"/>
<dbReference type="EMBL" id="JANPWB010000009">
    <property type="protein sequence ID" value="KAJ1152117.1"/>
    <property type="molecule type" value="Genomic_DNA"/>
</dbReference>
<accession>A0AAV7RKL7</accession>